<feature type="compositionally biased region" description="Basic and acidic residues" evidence="1">
    <location>
        <begin position="525"/>
        <end position="535"/>
    </location>
</feature>
<protein>
    <recommendedName>
        <fullName evidence="4">LYR family protein</fullName>
    </recommendedName>
</protein>
<feature type="region of interest" description="Disordered" evidence="1">
    <location>
        <begin position="43"/>
        <end position="73"/>
    </location>
</feature>
<feature type="compositionally biased region" description="Low complexity" evidence="1">
    <location>
        <begin position="445"/>
        <end position="459"/>
    </location>
</feature>
<gene>
    <name evidence="2" type="ORF">EURHEDRAFT_411331</name>
</gene>
<dbReference type="AlphaFoldDB" id="A0A017SHF6"/>
<feature type="compositionally biased region" description="Low complexity" evidence="1">
    <location>
        <begin position="654"/>
        <end position="668"/>
    </location>
</feature>
<reference evidence="3" key="1">
    <citation type="journal article" date="2014" name="Nat. Commun.">
        <title>Genomic adaptations of the halophilic Dead Sea filamentous fungus Eurotium rubrum.</title>
        <authorList>
            <person name="Kis-Papo T."/>
            <person name="Weig A.R."/>
            <person name="Riley R."/>
            <person name="Persoh D."/>
            <person name="Salamov A."/>
            <person name="Sun H."/>
            <person name="Lipzen A."/>
            <person name="Wasser S.P."/>
            <person name="Rambold G."/>
            <person name="Grigoriev I.V."/>
            <person name="Nevo E."/>
        </authorList>
    </citation>
    <scope>NUCLEOTIDE SEQUENCE [LARGE SCALE GENOMIC DNA]</scope>
    <source>
        <strain evidence="3">CBS 135680</strain>
    </source>
</reference>
<dbReference type="RefSeq" id="XP_040639874.1">
    <property type="nucleotide sequence ID" value="XM_040781591.1"/>
</dbReference>
<dbReference type="OrthoDB" id="275715at2759"/>
<feature type="region of interest" description="Disordered" evidence="1">
    <location>
        <begin position="261"/>
        <end position="730"/>
    </location>
</feature>
<evidence type="ECO:0000313" key="2">
    <source>
        <dbReference type="EMBL" id="EYE96186.1"/>
    </source>
</evidence>
<feature type="compositionally biased region" description="Low complexity" evidence="1">
    <location>
        <begin position="705"/>
        <end position="723"/>
    </location>
</feature>
<feature type="compositionally biased region" description="Basic residues" evidence="1">
    <location>
        <begin position="271"/>
        <end position="292"/>
    </location>
</feature>
<dbReference type="EMBL" id="KK088419">
    <property type="protein sequence ID" value="EYE96186.1"/>
    <property type="molecule type" value="Genomic_DNA"/>
</dbReference>
<dbReference type="STRING" id="1388766.A0A017SHF6"/>
<feature type="compositionally biased region" description="Low complexity" evidence="1">
    <location>
        <begin position="502"/>
        <end position="518"/>
    </location>
</feature>
<feature type="region of interest" description="Disordered" evidence="1">
    <location>
        <begin position="1"/>
        <end position="29"/>
    </location>
</feature>
<feature type="compositionally biased region" description="Low complexity" evidence="1">
    <location>
        <begin position="592"/>
        <end position="607"/>
    </location>
</feature>
<feature type="compositionally biased region" description="Polar residues" evidence="1">
    <location>
        <begin position="487"/>
        <end position="501"/>
    </location>
</feature>
<keyword evidence="3" id="KW-1185">Reference proteome</keyword>
<feature type="compositionally biased region" description="Basic and acidic residues" evidence="1">
    <location>
        <begin position="320"/>
        <end position="337"/>
    </location>
</feature>
<feature type="compositionally biased region" description="Basic and acidic residues" evidence="1">
    <location>
        <begin position="475"/>
        <end position="486"/>
    </location>
</feature>
<evidence type="ECO:0000256" key="1">
    <source>
        <dbReference type="SAM" id="MobiDB-lite"/>
    </source>
</evidence>
<dbReference type="HOGENOM" id="CLU_012317_1_0_1"/>
<feature type="compositionally biased region" description="Acidic residues" evidence="1">
    <location>
        <begin position="338"/>
        <end position="357"/>
    </location>
</feature>
<evidence type="ECO:0000313" key="3">
    <source>
        <dbReference type="Proteomes" id="UP000019804"/>
    </source>
</evidence>
<feature type="compositionally biased region" description="Basic and acidic residues" evidence="1">
    <location>
        <begin position="617"/>
        <end position="626"/>
    </location>
</feature>
<evidence type="ECO:0008006" key="4">
    <source>
        <dbReference type="Google" id="ProtNLM"/>
    </source>
</evidence>
<feature type="compositionally biased region" description="Basic and acidic residues" evidence="1">
    <location>
        <begin position="566"/>
        <end position="581"/>
    </location>
</feature>
<dbReference type="GeneID" id="63696715"/>
<sequence>MPPTFRSSRSGRHLGEATAARTRTGQIDHDVFEGLPVRRWTRQHQTISQAPKPDEAESIFQGPGGKQTLPEHPMPRDSQLLTPTSKALLRAARAGCIYIRQAPKEAEDINLIINEEKEAADTEEGGGAAAAAAGQPKAERSFVTRKWMTVPRQMEPPEVEFLAKRRPGLPSLYGAAATGVDGAPNVPMRRTRFKKVDPATGNVSVYEAWVPEGHRIEGEITADDQVLPGNAEATVNSEAPAPGTVVEGVGTVNGEGVVVAEAGSAAVMTPPKRRPPPPKRKGKGFKGRRKKVMFAPGEGADASAVHGAGASAREGTMDTDGAKSENGDASRGDQGGHEDDDDDGEEGEESDEGDESMIDAKTPETPAAEFAQPTQTTQPGPAEMAPEPQAPDDASQAAEQASVPALIPDKPSDEKPAPEDVTMTDYQPESATSEPQPAPDTQKSTAPEQPAPAAETPTENQPQTEQPAFSAPEESSEKPQETDKTEPNQQENQDAMDTSADQPLEQQQPQQEQQQQQEYEQEQEPAPKPELEQQEHNTAATEYHDVDVLGTLEKSLDAPVSSEQAEPLRKPEPEPESRQADDSIENIAPASALAPEPEYTPAATAETGISEEQPSTDNHEVEKPAEEQTEEQSQQQQEEQPPKEEEVEDKSPVQQPIEQSQEQEQQQQPEREQQPTGTPSAEHTEPTEQPAEQPAEQPKEKPDLQPRQQADEAQQQPPAVPAQEGEPGQN</sequence>
<proteinExistence type="predicted"/>
<name>A0A017SHF6_ASPRC</name>
<accession>A0A017SHF6</accession>
<dbReference type="Proteomes" id="UP000019804">
    <property type="component" value="Unassembled WGS sequence"/>
</dbReference>
<feature type="compositionally biased region" description="Low complexity" evidence="1">
    <location>
        <begin position="687"/>
        <end position="696"/>
    </location>
</feature>
<feature type="compositionally biased region" description="Polar residues" evidence="1">
    <location>
        <begin position="424"/>
        <end position="444"/>
    </location>
</feature>
<organism evidence="2 3">
    <name type="scientific">Aspergillus ruber (strain CBS 135680)</name>
    <dbReference type="NCBI Taxonomy" id="1388766"/>
    <lineage>
        <taxon>Eukaryota</taxon>
        <taxon>Fungi</taxon>
        <taxon>Dikarya</taxon>
        <taxon>Ascomycota</taxon>
        <taxon>Pezizomycotina</taxon>
        <taxon>Eurotiomycetes</taxon>
        <taxon>Eurotiomycetidae</taxon>
        <taxon>Eurotiales</taxon>
        <taxon>Aspergillaceae</taxon>
        <taxon>Aspergillus</taxon>
        <taxon>Aspergillus subgen. Aspergillus</taxon>
    </lineage>
</organism>